<dbReference type="Pfam" id="PF00665">
    <property type="entry name" value="rve"/>
    <property type="match status" value="1"/>
</dbReference>
<dbReference type="GO" id="GO:0015074">
    <property type="term" value="P:DNA integration"/>
    <property type="evidence" value="ECO:0007669"/>
    <property type="project" value="InterPro"/>
</dbReference>
<name>A0AAD8ZHD7_9TELE</name>
<dbReference type="EMBL" id="JAROKS010000012">
    <property type="protein sequence ID" value="KAK1799042.1"/>
    <property type="molecule type" value="Genomic_DNA"/>
</dbReference>
<feature type="non-terminal residue" evidence="2">
    <location>
        <position position="1"/>
    </location>
</feature>
<feature type="non-terminal residue" evidence="2">
    <location>
        <position position="484"/>
    </location>
</feature>
<dbReference type="InterPro" id="IPR036397">
    <property type="entry name" value="RNaseH_sf"/>
</dbReference>
<dbReference type="GO" id="GO:0003676">
    <property type="term" value="F:nucleic acid binding"/>
    <property type="evidence" value="ECO:0007669"/>
    <property type="project" value="InterPro"/>
</dbReference>
<protein>
    <recommendedName>
        <fullName evidence="1">Integrase catalytic domain-containing protein</fullName>
    </recommendedName>
</protein>
<dbReference type="SUPFAM" id="SSF53098">
    <property type="entry name" value="Ribonuclease H-like"/>
    <property type="match status" value="1"/>
</dbReference>
<dbReference type="SUPFAM" id="SSF56672">
    <property type="entry name" value="DNA/RNA polymerases"/>
    <property type="match status" value="1"/>
</dbReference>
<dbReference type="InterPro" id="IPR050951">
    <property type="entry name" value="Retrovirus_Pol_polyprotein"/>
</dbReference>
<dbReference type="PANTHER" id="PTHR37984:SF5">
    <property type="entry name" value="PROTEIN NYNRIN-LIKE"/>
    <property type="match status" value="1"/>
</dbReference>
<sequence length="484" mass="53377">STSVESPEAGEGLRVPPEYSNLEQVFSPVKALQLPPHREWDCAITLKGDAVPPRCRVYPLFQEEDRIMAQYIKEALQQGYIRPSTSPASASVFFVKKKDGGLQPCVDYRGLNRLLVQYPSPLPLVPAALEQLRGAWWFIKLDLHNHPEATCTAQLLSARYRWPAVVRYVASCVGCARSKTPHTPPAGKLLPLPTHPQPWSHLAIDFVTGLPVSEGNMVVLVIVDRFSKMVRFLSLKDLPTAWEMAELLFHQVFQVFELPEDIVSDKGPQFTSKVWKELLGKLNITVSLTYGYHPQANGQVERANQELGFQSPLYSWNPPTSDQPAVEAWCRGSEQVWEGAHQKLLKAITTYKRKADRRRGETPLYEPGQKVGVSTVDGRVGSRGKLAARYEGPYTVMRHIDEVTFHVDLPRNIRASRAFNVLALQPVAEGPILEEASPSSAPPSPVRVGGGLAYKAASSEASTAAVGPATRQEAGGVFGEGSIM</sequence>
<feature type="domain" description="Integrase catalytic" evidence="1">
    <location>
        <begin position="194"/>
        <end position="371"/>
    </location>
</feature>
<dbReference type="Proteomes" id="UP001239994">
    <property type="component" value="Unassembled WGS sequence"/>
</dbReference>
<evidence type="ECO:0000313" key="3">
    <source>
        <dbReference type="Proteomes" id="UP001239994"/>
    </source>
</evidence>
<dbReference type="InterPro" id="IPR043502">
    <property type="entry name" value="DNA/RNA_pol_sf"/>
</dbReference>
<comment type="caution">
    <text evidence="2">The sequence shown here is derived from an EMBL/GenBank/DDBJ whole genome shotgun (WGS) entry which is preliminary data.</text>
</comment>
<dbReference type="InterPro" id="IPR012337">
    <property type="entry name" value="RNaseH-like_sf"/>
</dbReference>
<dbReference type="Gene3D" id="3.10.10.10">
    <property type="entry name" value="HIV Type 1 Reverse Transcriptase, subunit A, domain 1"/>
    <property type="match status" value="1"/>
</dbReference>
<dbReference type="Pfam" id="PF24626">
    <property type="entry name" value="SH3_Tf2-1"/>
    <property type="match status" value="1"/>
</dbReference>
<gene>
    <name evidence="2" type="ORF">P4O66_007307</name>
</gene>
<dbReference type="InterPro" id="IPR056924">
    <property type="entry name" value="SH3_Tf2-1"/>
</dbReference>
<reference evidence="2" key="1">
    <citation type="submission" date="2023-03" db="EMBL/GenBank/DDBJ databases">
        <title>Electrophorus voltai genome.</title>
        <authorList>
            <person name="Bian C."/>
        </authorList>
    </citation>
    <scope>NUCLEOTIDE SEQUENCE</scope>
    <source>
        <strain evidence="2">CB-2022</strain>
        <tissue evidence="2">Muscle</tissue>
    </source>
</reference>
<dbReference type="InterPro" id="IPR001584">
    <property type="entry name" value="Integrase_cat-core"/>
</dbReference>
<proteinExistence type="predicted"/>
<keyword evidence="3" id="KW-1185">Reference proteome</keyword>
<accession>A0AAD8ZHD7</accession>
<dbReference type="PROSITE" id="PS50994">
    <property type="entry name" value="INTEGRASE"/>
    <property type="match status" value="1"/>
</dbReference>
<evidence type="ECO:0000313" key="2">
    <source>
        <dbReference type="EMBL" id="KAK1799042.1"/>
    </source>
</evidence>
<organism evidence="2 3">
    <name type="scientific">Electrophorus voltai</name>
    <dbReference type="NCBI Taxonomy" id="2609070"/>
    <lineage>
        <taxon>Eukaryota</taxon>
        <taxon>Metazoa</taxon>
        <taxon>Chordata</taxon>
        <taxon>Craniata</taxon>
        <taxon>Vertebrata</taxon>
        <taxon>Euteleostomi</taxon>
        <taxon>Actinopterygii</taxon>
        <taxon>Neopterygii</taxon>
        <taxon>Teleostei</taxon>
        <taxon>Ostariophysi</taxon>
        <taxon>Gymnotiformes</taxon>
        <taxon>Gymnotoidei</taxon>
        <taxon>Gymnotidae</taxon>
        <taxon>Electrophorus</taxon>
    </lineage>
</organism>
<evidence type="ECO:0000259" key="1">
    <source>
        <dbReference type="PROSITE" id="PS50994"/>
    </source>
</evidence>
<dbReference type="AlphaFoldDB" id="A0AAD8ZHD7"/>
<dbReference type="PANTHER" id="PTHR37984">
    <property type="entry name" value="PROTEIN CBG26694"/>
    <property type="match status" value="1"/>
</dbReference>
<dbReference type="Gene3D" id="3.30.420.10">
    <property type="entry name" value="Ribonuclease H-like superfamily/Ribonuclease H"/>
    <property type="match status" value="1"/>
</dbReference>